<reference evidence="2 3" key="1">
    <citation type="submission" date="2021-03" db="EMBL/GenBank/DDBJ databases">
        <title>Sequencing the genomes of 1000 actinobacteria strains.</title>
        <authorList>
            <person name="Klenk H.-P."/>
        </authorList>
    </citation>
    <scope>NUCLEOTIDE SEQUENCE [LARGE SCALE GENOMIC DNA]</scope>
    <source>
        <strain evidence="2 3">DSM 46670</strain>
    </source>
</reference>
<comment type="caution">
    <text evidence="2">The sequence shown here is derived from an EMBL/GenBank/DDBJ whole genome shotgun (WGS) entry which is preliminary data.</text>
</comment>
<gene>
    <name evidence="2" type="ORF">JOF56_003061</name>
</gene>
<protein>
    <recommendedName>
        <fullName evidence="4">DNA-binding protein</fullName>
    </recommendedName>
</protein>
<proteinExistence type="predicted"/>
<sequence length="108" mass="11465">MAMDPRNGNTVKTLGIKLPDALHAQFALVAQLDDDSLGDAAVKAVELYVQTKRAEPDFAERARKALEEIEREAAARAGAIQGLFGGGDIAPQGKPTSTTRSRKTGSED</sequence>
<dbReference type="EMBL" id="JAGINW010000001">
    <property type="protein sequence ID" value="MBP2322676.1"/>
    <property type="molecule type" value="Genomic_DNA"/>
</dbReference>
<evidence type="ECO:0000313" key="2">
    <source>
        <dbReference type="EMBL" id="MBP2322676.1"/>
    </source>
</evidence>
<feature type="region of interest" description="Disordered" evidence="1">
    <location>
        <begin position="83"/>
        <end position="108"/>
    </location>
</feature>
<evidence type="ECO:0000256" key="1">
    <source>
        <dbReference type="SAM" id="MobiDB-lite"/>
    </source>
</evidence>
<accession>A0ABS4TFR9</accession>
<evidence type="ECO:0000313" key="3">
    <source>
        <dbReference type="Proteomes" id="UP001519332"/>
    </source>
</evidence>
<evidence type="ECO:0008006" key="4">
    <source>
        <dbReference type="Google" id="ProtNLM"/>
    </source>
</evidence>
<dbReference type="Proteomes" id="UP001519332">
    <property type="component" value="Unassembled WGS sequence"/>
</dbReference>
<keyword evidence="3" id="KW-1185">Reference proteome</keyword>
<organism evidence="2 3">
    <name type="scientific">Kibdelosporangium banguiense</name>
    <dbReference type="NCBI Taxonomy" id="1365924"/>
    <lineage>
        <taxon>Bacteria</taxon>
        <taxon>Bacillati</taxon>
        <taxon>Actinomycetota</taxon>
        <taxon>Actinomycetes</taxon>
        <taxon>Pseudonocardiales</taxon>
        <taxon>Pseudonocardiaceae</taxon>
        <taxon>Kibdelosporangium</taxon>
    </lineage>
</organism>
<name>A0ABS4TFR9_9PSEU</name>